<keyword evidence="4 8" id="KW-1003">Cell membrane</keyword>
<dbReference type="EMBL" id="JACIBT010000001">
    <property type="protein sequence ID" value="MBB3667284.1"/>
    <property type="molecule type" value="Genomic_DNA"/>
</dbReference>
<feature type="transmembrane region" description="Helical" evidence="8">
    <location>
        <begin position="195"/>
        <end position="213"/>
    </location>
</feature>
<sequence>MESALISVVVIVATLVVAGIQRIVGFGFGMVMAPFLVLIMPPHEGVMLVNFLSIFAPILIMWQLRQYIEWGKFLWLAVPALLIMPAAAWLAVHTPPGPLYIVVAAVVLMGLVISAVIRRVSSRVDGRTVQTLTGIGAGAGTVLAGVGAPATTVYTVLSRWSLLKMIATLQPLWLVMSAAAFGMKWALDQGQLPGLPWWGWVGSTAAIIVGIYLGQWVQRRVSDQLIGRSVLALAALGALAALFTGVRMTFF</sequence>
<keyword evidence="7 8" id="KW-0472">Membrane</keyword>
<evidence type="ECO:0000256" key="5">
    <source>
        <dbReference type="ARBA" id="ARBA00022692"/>
    </source>
</evidence>
<evidence type="ECO:0000256" key="4">
    <source>
        <dbReference type="ARBA" id="ARBA00022475"/>
    </source>
</evidence>
<feature type="transmembrane region" description="Helical" evidence="8">
    <location>
        <begin position="73"/>
        <end position="92"/>
    </location>
</feature>
<dbReference type="GO" id="GO:0005886">
    <property type="term" value="C:plasma membrane"/>
    <property type="evidence" value="ECO:0007669"/>
    <property type="project" value="UniProtKB-SubCell"/>
</dbReference>
<dbReference type="AlphaFoldDB" id="A0A7W5TUV6"/>
<reference evidence="9 10" key="1">
    <citation type="submission" date="2020-08" db="EMBL/GenBank/DDBJ databases">
        <title>Sequencing the genomes of 1000 actinobacteria strains.</title>
        <authorList>
            <person name="Klenk H.-P."/>
        </authorList>
    </citation>
    <scope>NUCLEOTIDE SEQUENCE [LARGE SCALE GENOMIC DNA]</scope>
    <source>
        <strain evidence="9 10">DSM 28238</strain>
    </source>
</reference>
<dbReference type="PANTHER" id="PTHR30269">
    <property type="entry name" value="TRANSMEMBRANE PROTEIN YFCA"/>
    <property type="match status" value="1"/>
</dbReference>
<dbReference type="InterPro" id="IPR002781">
    <property type="entry name" value="TM_pro_TauE-like"/>
</dbReference>
<evidence type="ECO:0000313" key="10">
    <source>
        <dbReference type="Proteomes" id="UP000547528"/>
    </source>
</evidence>
<comment type="subcellular location">
    <subcellularLocation>
        <location evidence="1 8">Cell membrane</location>
        <topology evidence="1 8">Multi-pass membrane protein</topology>
    </subcellularLocation>
</comment>
<dbReference type="PANTHER" id="PTHR30269:SF37">
    <property type="entry name" value="MEMBRANE TRANSPORTER PROTEIN"/>
    <property type="match status" value="1"/>
</dbReference>
<evidence type="ECO:0000256" key="6">
    <source>
        <dbReference type="ARBA" id="ARBA00022989"/>
    </source>
</evidence>
<proteinExistence type="inferred from homology"/>
<feature type="transmembrane region" description="Helical" evidence="8">
    <location>
        <begin position="225"/>
        <end position="246"/>
    </location>
</feature>
<evidence type="ECO:0000256" key="2">
    <source>
        <dbReference type="ARBA" id="ARBA00009142"/>
    </source>
</evidence>
<feature type="transmembrane region" description="Helical" evidence="8">
    <location>
        <begin position="98"/>
        <end position="117"/>
    </location>
</feature>
<gene>
    <name evidence="9" type="ORF">FHX47_000877</name>
</gene>
<accession>A0A7W5TUV6</accession>
<dbReference type="InterPro" id="IPR052017">
    <property type="entry name" value="TSUP"/>
</dbReference>
<keyword evidence="3" id="KW-0813">Transport</keyword>
<organism evidence="9 10">
    <name type="scientific">Garicola koreensis</name>
    <dbReference type="NCBI Taxonomy" id="1262554"/>
    <lineage>
        <taxon>Bacteria</taxon>
        <taxon>Bacillati</taxon>
        <taxon>Actinomycetota</taxon>
        <taxon>Actinomycetes</taxon>
        <taxon>Micrococcales</taxon>
        <taxon>Micrococcaceae</taxon>
        <taxon>Garicola</taxon>
    </lineage>
</organism>
<dbReference type="Pfam" id="PF01925">
    <property type="entry name" value="TauE"/>
    <property type="match status" value="1"/>
</dbReference>
<dbReference type="Proteomes" id="UP000547528">
    <property type="component" value="Unassembled WGS sequence"/>
</dbReference>
<keyword evidence="10" id="KW-1185">Reference proteome</keyword>
<name>A0A7W5TUV6_9MICC</name>
<comment type="similarity">
    <text evidence="2 8">Belongs to the 4-toluene sulfonate uptake permease (TSUP) (TC 2.A.102) family.</text>
</comment>
<comment type="caution">
    <text evidence="9">The sequence shown here is derived from an EMBL/GenBank/DDBJ whole genome shotgun (WGS) entry which is preliminary data.</text>
</comment>
<dbReference type="RefSeq" id="WP_343064297.1">
    <property type="nucleotide sequence ID" value="NZ_BAABKR010000001.1"/>
</dbReference>
<evidence type="ECO:0000256" key="1">
    <source>
        <dbReference type="ARBA" id="ARBA00004651"/>
    </source>
</evidence>
<evidence type="ECO:0000256" key="8">
    <source>
        <dbReference type="RuleBase" id="RU363041"/>
    </source>
</evidence>
<keyword evidence="6 8" id="KW-1133">Transmembrane helix</keyword>
<evidence type="ECO:0000313" key="9">
    <source>
        <dbReference type="EMBL" id="MBB3667284.1"/>
    </source>
</evidence>
<feature type="transmembrane region" description="Helical" evidence="8">
    <location>
        <begin position="35"/>
        <end position="61"/>
    </location>
</feature>
<protein>
    <recommendedName>
        <fullName evidence="8">Probable membrane transporter protein</fullName>
    </recommendedName>
</protein>
<evidence type="ECO:0000256" key="3">
    <source>
        <dbReference type="ARBA" id="ARBA00022448"/>
    </source>
</evidence>
<evidence type="ECO:0000256" key="7">
    <source>
        <dbReference type="ARBA" id="ARBA00023136"/>
    </source>
</evidence>
<keyword evidence="5 8" id="KW-0812">Transmembrane</keyword>